<dbReference type="Pfam" id="PF16778">
    <property type="entry name" value="Phage_tail_APC"/>
    <property type="match status" value="1"/>
</dbReference>
<sequence length="142" mass="15964">MKRFYSPTTQSSYLQGLNSEIPGDAVEISEDLYLSVIGNPAPGKVRAHDEHGLPYLIDAPLTVVDLAAQEREWRNIELSAVTWLRDRHRDQSDIGVATTLTDVQFAELLRYMQALRDWPQSDDFPAQGSRPIAPAWIADQAE</sequence>
<accession>A0A7Y7XUB1</accession>
<comment type="caution">
    <text evidence="3">The sequence shown here is derived from an EMBL/GenBank/DDBJ whole genome shotgun (WGS) entry which is preliminary data.</text>
</comment>
<dbReference type="InterPro" id="IPR031893">
    <property type="entry name" value="Phage_tail_APC"/>
</dbReference>
<gene>
    <name evidence="3" type="ORF">HX845_02310</name>
</gene>
<dbReference type="RefSeq" id="WP_017127920.1">
    <property type="nucleotide sequence ID" value="NZ_JACAQE010000001.1"/>
</dbReference>
<evidence type="ECO:0000313" key="3">
    <source>
        <dbReference type="EMBL" id="NWC12465.1"/>
    </source>
</evidence>
<evidence type="ECO:0000256" key="1">
    <source>
        <dbReference type="SAM" id="MobiDB-lite"/>
    </source>
</evidence>
<dbReference type="EMBL" id="JACAQE010000001">
    <property type="protein sequence ID" value="NWC12465.1"/>
    <property type="molecule type" value="Genomic_DNA"/>
</dbReference>
<evidence type="ECO:0000259" key="2">
    <source>
        <dbReference type="Pfam" id="PF16778"/>
    </source>
</evidence>
<name>A0A7Y7XUB1_9PSED</name>
<feature type="domain" description="Phage tail assembly chaperone-like" evidence="2">
    <location>
        <begin position="68"/>
        <end position="135"/>
    </location>
</feature>
<organism evidence="3 4">
    <name type="scientific">Pseudomonas gingeri</name>
    <dbReference type="NCBI Taxonomy" id="117681"/>
    <lineage>
        <taxon>Bacteria</taxon>
        <taxon>Pseudomonadati</taxon>
        <taxon>Pseudomonadota</taxon>
        <taxon>Gammaproteobacteria</taxon>
        <taxon>Pseudomonadales</taxon>
        <taxon>Pseudomonadaceae</taxon>
        <taxon>Pseudomonas</taxon>
    </lineage>
</organism>
<proteinExistence type="predicted"/>
<protein>
    <submittedName>
        <fullName evidence="3">Tail fiber assembly protein</fullName>
    </submittedName>
</protein>
<reference evidence="3 4" key="1">
    <citation type="submission" date="2020-04" db="EMBL/GenBank/DDBJ databases">
        <title>Molecular characterization of pseudomonads from Agaricus bisporus reveal novel blotch 2 pathogens in Western Europe.</title>
        <authorList>
            <person name="Taparia T."/>
            <person name="Krijger M."/>
            <person name="Haynes E."/>
            <person name="Elpinstone J.G."/>
            <person name="Noble R."/>
            <person name="Van Der Wolf J."/>
        </authorList>
    </citation>
    <scope>NUCLEOTIDE SEQUENCE [LARGE SCALE GENOMIC DNA]</scope>
    <source>
        <strain evidence="3 4">IPO3738</strain>
    </source>
</reference>
<evidence type="ECO:0000313" key="4">
    <source>
        <dbReference type="Proteomes" id="UP000517547"/>
    </source>
</evidence>
<feature type="region of interest" description="Disordered" evidence="1">
    <location>
        <begin position="122"/>
        <end position="142"/>
    </location>
</feature>
<dbReference type="Proteomes" id="UP000517547">
    <property type="component" value="Unassembled WGS sequence"/>
</dbReference>
<dbReference type="AlphaFoldDB" id="A0A7Y7XUB1"/>